<accession>A0A235BUJ9</accession>
<evidence type="ECO:0000313" key="1">
    <source>
        <dbReference type="EMBL" id="OYD15739.1"/>
    </source>
</evidence>
<dbReference type="Proteomes" id="UP000215559">
    <property type="component" value="Unassembled WGS sequence"/>
</dbReference>
<dbReference type="EMBL" id="NOZP01000085">
    <property type="protein sequence ID" value="OYD15739.1"/>
    <property type="molecule type" value="Genomic_DNA"/>
</dbReference>
<evidence type="ECO:0000313" key="2">
    <source>
        <dbReference type="Proteomes" id="UP000215559"/>
    </source>
</evidence>
<name>A0A235BUJ9_UNCW3</name>
<reference evidence="1 2" key="1">
    <citation type="submission" date="2017-07" db="EMBL/GenBank/DDBJ databases">
        <title>Recovery of genomes from metagenomes via a dereplication, aggregation, and scoring strategy.</title>
        <authorList>
            <person name="Sieber C.M."/>
            <person name="Probst A.J."/>
            <person name="Sharrar A."/>
            <person name="Thomas B.C."/>
            <person name="Hess M."/>
            <person name="Tringe S.G."/>
            <person name="Banfield J.F."/>
        </authorList>
    </citation>
    <scope>NUCLEOTIDE SEQUENCE [LARGE SCALE GENOMIC DNA]</scope>
    <source>
        <strain evidence="1">JGI_Cruoil_03_51_56</strain>
    </source>
</reference>
<protein>
    <submittedName>
        <fullName evidence="1">Uncharacterized protein</fullName>
    </submittedName>
</protein>
<proteinExistence type="predicted"/>
<sequence length="140" mass="15722">MSRFIAAGCMLLLVNCVPSSQITRLVEPNGPRVGKGSYPGNIAVLNGTSPIVRKAESWRKDIENHESILRRIVRSRFDVKTPLEFNYMYTALDSARNAAVIRYFTFNPKPEEIAGWEVLLVYKLPRGNLIEAFVAAVPLE</sequence>
<dbReference type="AlphaFoldDB" id="A0A235BUJ9"/>
<gene>
    <name evidence="1" type="ORF">CH330_04850</name>
</gene>
<comment type="caution">
    <text evidence="1">The sequence shown here is derived from an EMBL/GenBank/DDBJ whole genome shotgun (WGS) entry which is preliminary data.</text>
</comment>
<organism evidence="1 2">
    <name type="scientific">candidate division WOR-3 bacterium JGI_Cruoil_03_51_56</name>
    <dbReference type="NCBI Taxonomy" id="1973747"/>
    <lineage>
        <taxon>Bacteria</taxon>
        <taxon>Bacteria division WOR-3</taxon>
    </lineage>
</organism>